<protein>
    <submittedName>
        <fullName evidence="2">Uncharacterized protein</fullName>
    </submittedName>
</protein>
<accession>A0A2T4APN6</accession>
<reference evidence="2 3" key="1">
    <citation type="submission" date="2016-07" db="EMBL/GenBank/DDBJ databases">
        <title>Multiple horizontal gene transfer events from other fungi enriched the ability of initially mycotrophic Trichoderma (Ascomycota) to feed on dead plant biomass.</title>
        <authorList>
            <consortium name="DOE Joint Genome Institute"/>
            <person name="Aerts A."/>
            <person name="Atanasova L."/>
            <person name="Chenthamara K."/>
            <person name="Zhang J."/>
            <person name="Grujic M."/>
            <person name="Henrissat B."/>
            <person name="Kuo A."/>
            <person name="Salamov A."/>
            <person name="Lipzen A."/>
            <person name="Labutti K."/>
            <person name="Barry K."/>
            <person name="Miao Y."/>
            <person name="Rahimi M.J."/>
            <person name="Shen Q."/>
            <person name="Grigoriev I.V."/>
            <person name="Kubicek C.P."/>
            <person name="Druzhinina I.S."/>
        </authorList>
    </citation>
    <scope>NUCLEOTIDE SEQUENCE [LARGE SCALE GENOMIC DNA]</scope>
    <source>
        <strain evidence="2 3">CBS 226.95</strain>
    </source>
</reference>
<name>A0A2T4APN6_TRIHA</name>
<feature type="region of interest" description="Disordered" evidence="1">
    <location>
        <begin position="1"/>
        <end position="36"/>
    </location>
</feature>
<dbReference type="AlphaFoldDB" id="A0A2T4APN6"/>
<proteinExistence type="predicted"/>
<dbReference type="RefSeq" id="XP_024778711.1">
    <property type="nucleotide sequence ID" value="XM_024914110.1"/>
</dbReference>
<evidence type="ECO:0000313" key="3">
    <source>
        <dbReference type="Proteomes" id="UP000241690"/>
    </source>
</evidence>
<dbReference type="Proteomes" id="UP000241690">
    <property type="component" value="Unassembled WGS sequence"/>
</dbReference>
<keyword evidence="3" id="KW-1185">Reference proteome</keyword>
<feature type="compositionally biased region" description="Polar residues" evidence="1">
    <location>
        <begin position="21"/>
        <end position="30"/>
    </location>
</feature>
<gene>
    <name evidence="2" type="ORF">M431DRAFT_293465</name>
</gene>
<dbReference type="EMBL" id="KZ679676">
    <property type="protein sequence ID" value="PTB59034.1"/>
    <property type="molecule type" value="Genomic_DNA"/>
</dbReference>
<organism evidence="2 3">
    <name type="scientific">Trichoderma harzianum CBS 226.95</name>
    <dbReference type="NCBI Taxonomy" id="983964"/>
    <lineage>
        <taxon>Eukaryota</taxon>
        <taxon>Fungi</taxon>
        <taxon>Dikarya</taxon>
        <taxon>Ascomycota</taxon>
        <taxon>Pezizomycotina</taxon>
        <taxon>Sordariomycetes</taxon>
        <taxon>Hypocreomycetidae</taxon>
        <taxon>Hypocreales</taxon>
        <taxon>Hypocreaceae</taxon>
        <taxon>Trichoderma</taxon>
    </lineage>
</organism>
<evidence type="ECO:0000256" key="1">
    <source>
        <dbReference type="SAM" id="MobiDB-lite"/>
    </source>
</evidence>
<dbReference type="GeneID" id="36622675"/>
<evidence type="ECO:0000313" key="2">
    <source>
        <dbReference type="EMBL" id="PTB59034.1"/>
    </source>
</evidence>
<sequence length="189" mass="21760">MIPPKLGRPRFPKSAPWTRHVPSSTDQTGHTRAPDRLRERLAPSQIWSWRGLLVPARIVLRACTFHTRTTPKGTERPWLALSRSPRKPPSQPILERICDGSHFWQLQVASPRNGSNTPRRRFFARFPKHLCLAGTPNTDLKRCHQALDRQWGRRLEARVLSSTPGRTNRGRVYIPTCIEAPWKENQNVS</sequence>